<evidence type="ECO:0000313" key="1">
    <source>
        <dbReference type="EMBL" id="TNV87769.1"/>
    </source>
</evidence>
<sequence>MKSITPLIGSILSSQNADLESKLIEYKRQLGIVEKSLAILTQVSKQSYYDTLRIFNKADFSVQHEENVTLEDLRVYVLKMKNAIEFAPMVDFFLHKVILLELAKITMNYNGDTAPIDTFRRSQLMQNFLKQSILDHPPLKNKISKLAETLCPAVYTRAIISTNINADLQNQHFQGEGRDAQIQLCKHLLSYMVHQLFQDLSLNEQTRSLKQITFLKCGFFSQGFSLNLQCLEILQEFLNHKSKHIPNEDQKEAASIEILELLKLYVVGLHQSKQRVYQKFLQQCMDAISLLFDYEGRQMVYGGFVEYIEKGTLQLKLQNISFRGKDHVIVLFTDFLQLNIASSKFNWTLDFVRDISSNFINLLKGSMDTYQPTPILCISVFRSFFSFLYHLMTLALSSPIFSMRNQYIVEFHSLLDCFSDTTLYKTWFFNHSFKNPSQSNPMHEERVFSQALNSLLLTIIRVHQTLPRIYEKNDNVVDNYYRNVSLVLQKVIPPINSFIIENTTTNNMLPLSLVQCAPTVETLIEILRNCIINKAKVEKGIYPFIDILSKEIYSLLSICLKISLKQGDKEIFGTGVMSAFGQIEDEEFQGDICSILTLERTDITDQMASEYIRKLIQDHVDTFSDLIPFLHSHKPLSTLFDTLYSINSPERTFFMLSLLDVKPVLQKKSPIQGAQIQIAIQQLSEAFFLVSEGRGNEKCTQEMLAAQFSSLYVKGAPLFLERAKGLLITGQEDGDKQESYHQAIEIVAKLEVLFELKQSGMQSLKVETLLIKLLCKYLLRLQQSDILLSIQLTCDESAIDTKVLAMTSRKETLLETLNNDSFFLTPAHLFKNNQDANLATLRNRLREGLVTINKVQGLYKAISSGTAFGIMSEVKIIAAEYLRGRILREVLDMNEEEFERGRWFGGNQSGQEELSKLKIWIQGNFKEGLEIMITIKNIITELCQSTHFKLGFDLTSTLHLFLTSFPQDFPNQQSLIIHNLLDSALYLHKFQNQVPAVQQEQAKKHYAWLKSEIDTYFATLQPPSNSYDQSYLSLCLKYSRLLIKQGHIDEAFTHLSFLQTHLFKKPSESNPIKSFLLNQHFTLLEALRLSAKCLSRMEGREHQAWFEFKKMNELLRMLEGQLYSKDEVVAESEAFGRKYQEIVKCNYGKVMETIRKNQSRTIFEDVNAEWCFSGQLLSARQAIQLMLSCKKSFRTFKELHLGYYNDNSLFSKPSLFELSQYFKQGNQGQVLVLGLTEVIQTDLSLKSIQLACSDGTPLIKDQKEAIERVKFEIQDAIRQRKMISIDGEECQICEGQHDVAQRESVLENRQIENMNSILQGQLPVKDCQLSTFLVALLRGCIDPSRIRQSIIDFNQVILDSSKITGCTSYSSHMLMEISQILVEGTSSFKFGHYPYLLKQVLSKSLPNDHPLLPKVLLSLVWPNFDIKCNLQAFTQQQNNIHRFANPNLEQPKRSSTSLERAVNKSFTNEAKDDTDIPINIDEEHKSMVEQVRYLRKEEDTKWERCNLLTAQVIIEPVDSLQINEMKAKVLAIVPTLTEDKSVNTLSLIVRNEGKELIYQCQPGAAKFFQKMDLLLEEKDLYYNKHQFANKQSKVKRNSDVDQLRKELQAQLQVEMINKVQN</sequence>
<dbReference type="Proteomes" id="UP000785679">
    <property type="component" value="Unassembled WGS sequence"/>
</dbReference>
<organism evidence="1 2">
    <name type="scientific">Halteria grandinella</name>
    <dbReference type="NCBI Taxonomy" id="5974"/>
    <lineage>
        <taxon>Eukaryota</taxon>
        <taxon>Sar</taxon>
        <taxon>Alveolata</taxon>
        <taxon>Ciliophora</taxon>
        <taxon>Intramacronucleata</taxon>
        <taxon>Spirotrichea</taxon>
        <taxon>Stichotrichia</taxon>
        <taxon>Sporadotrichida</taxon>
        <taxon>Halteriidae</taxon>
        <taxon>Halteria</taxon>
    </lineage>
</organism>
<keyword evidence="2" id="KW-1185">Reference proteome</keyword>
<evidence type="ECO:0000313" key="2">
    <source>
        <dbReference type="Proteomes" id="UP000785679"/>
    </source>
</evidence>
<comment type="caution">
    <text evidence="1">The sequence shown here is derived from an EMBL/GenBank/DDBJ whole genome shotgun (WGS) entry which is preliminary data.</text>
</comment>
<protein>
    <submittedName>
        <fullName evidence="1">Uncharacterized protein</fullName>
    </submittedName>
</protein>
<reference evidence="1" key="1">
    <citation type="submission" date="2019-06" db="EMBL/GenBank/DDBJ databases">
        <authorList>
            <person name="Zheng W."/>
        </authorList>
    </citation>
    <scope>NUCLEOTIDE SEQUENCE</scope>
    <source>
        <strain evidence="1">QDHG01</strain>
    </source>
</reference>
<dbReference type="EMBL" id="RRYP01000231">
    <property type="protein sequence ID" value="TNV87769.1"/>
    <property type="molecule type" value="Genomic_DNA"/>
</dbReference>
<name>A0A8J8T9Z8_HALGN</name>
<gene>
    <name evidence="1" type="ORF">FGO68_gene3621</name>
</gene>
<proteinExistence type="predicted"/>
<accession>A0A8J8T9Z8</accession>